<dbReference type="InterPro" id="IPR035979">
    <property type="entry name" value="RBD_domain_sf"/>
</dbReference>
<proteinExistence type="predicted"/>
<name>A0ABQ8UI52_9EUKA</name>
<dbReference type="SMART" id="SM00879">
    <property type="entry name" value="Brix"/>
    <property type="match status" value="1"/>
</dbReference>
<evidence type="ECO:0000313" key="6">
    <source>
        <dbReference type="Proteomes" id="UP001141327"/>
    </source>
</evidence>
<keyword evidence="1" id="KW-0694">RNA-binding</keyword>
<dbReference type="Gene3D" id="3.30.70.330">
    <property type="match status" value="2"/>
</dbReference>
<dbReference type="SMART" id="SM00360">
    <property type="entry name" value="RRM"/>
    <property type="match status" value="2"/>
</dbReference>
<dbReference type="PANTHER" id="PTHR22734">
    <property type="entry name" value="U3 SMALL NUCLEOLAR RIBONUCLEOPROTEIN PROTEIN IMP4"/>
    <property type="match status" value="1"/>
</dbReference>
<comment type="caution">
    <text evidence="5">The sequence shown here is derived from an EMBL/GenBank/DDBJ whole genome shotgun (WGS) entry which is preliminary data.</text>
</comment>
<keyword evidence="6" id="KW-1185">Reference proteome</keyword>
<dbReference type="PROSITE" id="PS50102">
    <property type="entry name" value="RRM"/>
    <property type="match status" value="1"/>
</dbReference>
<dbReference type="InterPro" id="IPR000504">
    <property type="entry name" value="RRM_dom"/>
</dbReference>
<evidence type="ECO:0000259" key="3">
    <source>
        <dbReference type="PROSITE" id="PS50102"/>
    </source>
</evidence>
<feature type="region of interest" description="Disordered" evidence="2">
    <location>
        <begin position="1"/>
        <end position="53"/>
    </location>
</feature>
<feature type="domain" description="Brix" evidence="4">
    <location>
        <begin position="81"/>
        <end position="265"/>
    </location>
</feature>
<evidence type="ECO:0000256" key="2">
    <source>
        <dbReference type="SAM" id="MobiDB-lite"/>
    </source>
</evidence>
<dbReference type="InterPro" id="IPR012677">
    <property type="entry name" value="Nucleotide-bd_a/b_plait_sf"/>
</dbReference>
<dbReference type="Proteomes" id="UP001141327">
    <property type="component" value="Unassembled WGS sequence"/>
</dbReference>
<dbReference type="InterPro" id="IPR044281">
    <property type="entry name" value="IMP4/RPF1"/>
</dbReference>
<gene>
    <name evidence="5" type="ORF">PAPYR_6219</name>
</gene>
<dbReference type="Gene3D" id="3.40.50.10480">
    <property type="entry name" value="Probable brix-domain ribosomal biogenesis protein"/>
    <property type="match status" value="1"/>
</dbReference>
<feature type="domain" description="RRM" evidence="3">
    <location>
        <begin position="371"/>
        <end position="444"/>
    </location>
</feature>
<dbReference type="PANTHER" id="PTHR22734:SF3">
    <property type="entry name" value="RIBOSOME PRODUCTION FACTOR 1"/>
    <property type="match status" value="1"/>
</dbReference>
<dbReference type="Pfam" id="PF04427">
    <property type="entry name" value="Brix"/>
    <property type="match status" value="1"/>
</dbReference>
<dbReference type="CDD" id="cd00590">
    <property type="entry name" value="RRM_SF"/>
    <property type="match status" value="2"/>
</dbReference>
<evidence type="ECO:0000256" key="1">
    <source>
        <dbReference type="PROSITE-ProRule" id="PRU00176"/>
    </source>
</evidence>
<dbReference type="EMBL" id="JAPMOS010000034">
    <property type="protein sequence ID" value="KAJ4458106.1"/>
    <property type="molecule type" value="Genomic_DNA"/>
</dbReference>
<organism evidence="5 6">
    <name type="scientific">Paratrimastix pyriformis</name>
    <dbReference type="NCBI Taxonomy" id="342808"/>
    <lineage>
        <taxon>Eukaryota</taxon>
        <taxon>Metamonada</taxon>
        <taxon>Preaxostyla</taxon>
        <taxon>Paratrimastigidae</taxon>
        <taxon>Paratrimastix</taxon>
    </lineage>
</organism>
<protein>
    <submittedName>
        <fullName evidence="5">Ribosome production factor 1</fullName>
    </submittedName>
</protein>
<dbReference type="SUPFAM" id="SSF52954">
    <property type="entry name" value="Class II aaRS ABD-related"/>
    <property type="match status" value="1"/>
</dbReference>
<dbReference type="SUPFAM" id="SSF54928">
    <property type="entry name" value="RNA-binding domain, RBD"/>
    <property type="match status" value="2"/>
</dbReference>
<dbReference type="PROSITE" id="PS50833">
    <property type="entry name" value="BRIX"/>
    <property type="match status" value="1"/>
</dbReference>
<evidence type="ECO:0000259" key="4">
    <source>
        <dbReference type="PROSITE" id="PS50833"/>
    </source>
</evidence>
<dbReference type="Gene3D" id="3.30.565.60">
    <property type="match status" value="1"/>
</dbReference>
<reference evidence="5" key="1">
    <citation type="journal article" date="2022" name="bioRxiv">
        <title>Genomics of Preaxostyla Flagellates Illuminates Evolutionary Transitions and the Path Towards Mitochondrial Loss.</title>
        <authorList>
            <person name="Novak L.V.F."/>
            <person name="Treitli S.C."/>
            <person name="Pyrih J."/>
            <person name="Halakuc P."/>
            <person name="Pipaliya S.V."/>
            <person name="Vacek V."/>
            <person name="Brzon O."/>
            <person name="Soukal P."/>
            <person name="Eme L."/>
            <person name="Dacks J.B."/>
            <person name="Karnkowska A."/>
            <person name="Elias M."/>
            <person name="Hampl V."/>
        </authorList>
    </citation>
    <scope>NUCLEOTIDE SEQUENCE</scope>
    <source>
        <strain evidence="5">RCP-MX</strain>
    </source>
</reference>
<accession>A0ABQ8UI52</accession>
<dbReference type="InterPro" id="IPR007109">
    <property type="entry name" value="Brix"/>
</dbReference>
<dbReference type="InterPro" id="IPR038475">
    <property type="entry name" value="RecG_C_sf"/>
</dbReference>
<evidence type="ECO:0000313" key="5">
    <source>
        <dbReference type="EMBL" id="KAJ4458106.1"/>
    </source>
</evidence>
<sequence>MGQGRKKADNWVSNPKKTNKEERRKKRREEKEAGVEVSPRVPNTLENTREADDTVVQEADQEIIREEAMDEFADFFRGKQPKVLITTGQRCGALTERFIRELLQVIPESMYRHRRQYTIPEIVQYCKHRDFTAVIVIEESNYGFPPDRFWIISLPDGPTALFRLSSIKLRRSLPNHGAPTSHFPEMILHNFTTRVGHRVARLFASMFPQQPEFEGRRVATFHNMRDFIFFRQHRYIFDSAEKARLQELGPRFTLRLLSLQKGSYDVQNGEYEWLPKNPTPDLPTLSVLVRNLAPSVTEAQLREHFQPHAISEVSLLEPLPGAMGGVRAAFLFFNTPGVAETIMFSKQNSMLGGLPIAIEPSRKPAPSSLQTTVVIRGLPADTTEARISQIFPGFARILLLGPRPTNPLSAAYIQFRTVADSQRALEMNGREMDGQKLVVEAARSWPAAWLPPRLPRLRRERRPRAAAPVGAPVAPAPIGLPVAALPRRARAPRQPRMAIAPVAGIPQQQMQMQPAPVEHAVVVRGILPPVSRATTDALRTALSPCGTITRITRLRPRGRAPAGPLRDMLVVFEKPEEVAAALKLTGQIHLVGIPPLQYQEQEKTPLTVEAYVRPPRPVPVVPAVAAPAQRLPRAPRAQAVPVAAATVPAVVAALPTAPLRGGRVDLMQELTHSKHPAMIMLKRLLFTPRSASRPLLPAASSCPHVEFRGNTRDIWATVKKTPEEKAGCGLLDLSRFVAILKDWSWDGGCHICAIANTISMLQARNIYTHGYLILVGSGTPVNTKEDAEMIAHQAETALCQNLLPTEACKIRVQHLEAVPAVTNADGTVTEAVPENWFVTVEILPQDLVVSFAGSVMLWDPLNMRTAEVHSPAEIAILQAELSRHPRQLQGAGRPLSCAALAEQPILMPPPGQRAPMTPLTQAVLRDLQDIDVDLLIRFLSDLPALRAPLARDIPAHTAQGFCDSNRRCGPQFDQEMLAMLRATHPTPVAPVAPAPVAPAQPEVAVPPAGQFAYLRGLPQDITAQEIMALFPKANLTPEKIIITRGPVVPVPAAPEGAPAPAPIASRNAFVEFANPEECRLTLGLPAPVAPAPVTPANPDAITPQATLNLRDHQIVAEIAHNVPRSRMPRRPRAARPRVAHPQGPINPAAASANLALVLEGLGLWPYQAARILFGKRPAAHIKVTIEDPNAEEPVLNKGLAELLSVEFLDSLCLCMSESCQEPLKSTSPAVMRAALVETLVNAIAHSDYHGGRLPNIELHIRGDSVTVTNDIVTSQASLFAHGNVMRALPMSVNPIMTQFFVRCGLMKGLGLGRQEIYLSSIKNGAPLPKTEITHVAMPISMPKEETPRQPHMQWSVTLYSAPHPQAPTSVFTDIATRLRARFPETQDDLLMDSILLICAELCAEPMRLRNTPQQQPATKPATRPLNSVVSFVGAFFQRDLEGCASRLQGEAPFLVSVSEAAAGEEPASWIQLADWAWDLIRQHPTFHF</sequence>
<dbReference type="Pfam" id="PF00076">
    <property type="entry name" value="RRM_1"/>
    <property type="match status" value="1"/>
</dbReference>